<dbReference type="PANTHER" id="PTHR32439:SF0">
    <property type="entry name" value="FERREDOXIN--NITRITE REDUCTASE, CHLOROPLASTIC"/>
    <property type="match status" value="1"/>
</dbReference>
<evidence type="ECO:0000256" key="6">
    <source>
        <dbReference type="ARBA" id="ARBA00022723"/>
    </source>
</evidence>
<keyword evidence="6" id="KW-0479">Metal-binding</keyword>
<accession>A0A8J2SLI2</accession>
<keyword evidence="17" id="KW-1185">Reference proteome</keyword>
<comment type="pathway">
    <text evidence="2">Nitrogen metabolism; nitrate reduction (assimilation).</text>
</comment>
<evidence type="ECO:0000256" key="8">
    <source>
        <dbReference type="ARBA" id="ARBA00023004"/>
    </source>
</evidence>
<keyword evidence="7" id="KW-0560">Oxidoreductase</keyword>
<feature type="domain" description="Nitrite/Sulfite reductase ferredoxin-like" evidence="15">
    <location>
        <begin position="368"/>
        <end position="432"/>
    </location>
</feature>
<feature type="signal peptide" evidence="13">
    <location>
        <begin position="1"/>
        <end position="15"/>
    </location>
</feature>
<gene>
    <name evidence="16" type="ORF">PECAL_4P19310</name>
</gene>
<comment type="similarity">
    <text evidence="3">Belongs to the nitrite and sulfite reductase 4Fe-4S domain family.</text>
</comment>
<feature type="domain" description="Nitrite/Sulfite reductase ferredoxin-like" evidence="15">
    <location>
        <begin position="101"/>
        <end position="166"/>
    </location>
</feature>
<dbReference type="EC" id="1.7.7.1" evidence="10"/>
<comment type="caution">
    <text evidence="16">The sequence shown here is derived from an EMBL/GenBank/DDBJ whole genome shotgun (WGS) entry which is preliminary data.</text>
</comment>
<feature type="chain" id="PRO_5035281095" description="Ferredoxin--nitrite reductase, chloroplastic" evidence="13">
    <location>
        <begin position="16"/>
        <end position="587"/>
    </location>
</feature>
<dbReference type="PROSITE" id="PS00365">
    <property type="entry name" value="NIR_SIR"/>
    <property type="match status" value="1"/>
</dbReference>
<dbReference type="InterPro" id="IPR005117">
    <property type="entry name" value="NiRdtase/SiRdtase_haem-b_fer"/>
</dbReference>
<dbReference type="Gene3D" id="3.90.480.20">
    <property type="match status" value="1"/>
</dbReference>
<evidence type="ECO:0000259" key="15">
    <source>
        <dbReference type="Pfam" id="PF03460"/>
    </source>
</evidence>
<dbReference type="PRINTS" id="PR00397">
    <property type="entry name" value="SIROHAEM"/>
</dbReference>
<evidence type="ECO:0000256" key="11">
    <source>
        <dbReference type="ARBA" id="ARBA00040459"/>
    </source>
</evidence>
<keyword evidence="4" id="KW-0004">4Fe-4S</keyword>
<evidence type="ECO:0000256" key="10">
    <source>
        <dbReference type="ARBA" id="ARBA00038893"/>
    </source>
</evidence>
<dbReference type="Pfam" id="PF01077">
    <property type="entry name" value="NIR_SIR"/>
    <property type="match status" value="2"/>
</dbReference>
<organism evidence="16 17">
    <name type="scientific">Pelagomonas calceolata</name>
    <dbReference type="NCBI Taxonomy" id="35677"/>
    <lineage>
        <taxon>Eukaryota</taxon>
        <taxon>Sar</taxon>
        <taxon>Stramenopiles</taxon>
        <taxon>Ochrophyta</taxon>
        <taxon>Pelagophyceae</taxon>
        <taxon>Pelagomonadales</taxon>
        <taxon>Pelagomonadaceae</taxon>
        <taxon>Pelagomonas</taxon>
    </lineage>
</organism>
<name>A0A8J2SLI2_9STRA</name>
<dbReference type="OrthoDB" id="432685at2759"/>
<dbReference type="SUPFAM" id="SSF55124">
    <property type="entry name" value="Nitrite/Sulfite reductase N-terminal domain-like"/>
    <property type="match status" value="2"/>
</dbReference>
<evidence type="ECO:0000256" key="2">
    <source>
        <dbReference type="ARBA" id="ARBA00005096"/>
    </source>
</evidence>
<dbReference type="InterPro" id="IPR006066">
    <property type="entry name" value="NO2/SO3_Rdtase_FeS/sirohaem_BS"/>
</dbReference>
<evidence type="ECO:0000259" key="14">
    <source>
        <dbReference type="Pfam" id="PF01077"/>
    </source>
</evidence>
<comment type="cofactor">
    <cofactor evidence="1">
        <name>siroheme</name>
        <dbReference type="ChEBI" id="CHEBI:60052"/>
    </cofactor>
</comment>
<evidence type="ECO:0000256" key="12">
    <source>
        <dbReference type="ARBA" id="ARBA00048538"/>
    </source>
</evidence>
<reference evidence="16" key="1">
    <citation type="submission" date="2021-11" db="EMBL/GenBank/DDBJ databases">
        <authorList>
            <consortium name="Genoscope - CEA"/>
            <person name="William W."/>
        </authorList>
    </citation>
    <scope>NUCLEOTIDE SEQUENCE</scope>
</reference>
<dbReference type="Pfam" id="PF03460">
    <property type="entry name" value="NIR_SIR_ferr"/>
    <property type="match status" value="2"/>
</dbReference>
<evidence type="ECO:0000256" key="7">
    <source>
        <dbReference type="ARBA" id="ARBA00023002"/>
    </source>
</evidence>
<protein>
    <recommendedName>
        <fullName evidence="11">Ferredoxin--nitrite reductase, chloroplastic</fullName>
        <ecNumber evidence="10">1.7.7.1</ecNumber>
    </recommendedName>
</protein>
<dbReference type="InterPro" id="IPR006067">
    <property type="entry name" value="NO2/SO3_Rdtase_4Fe4S_dom"/>
</dbReference>
<dbReference type="GO" id="GO:0048307">
    <property type="term" value="F:ferredoxin-nitrite reductase activity"/>
    <property type="evidence" value="ECO:0007669"/>
    <property type="project" value="UniProtKB-EC"/>
</dbReference>
<dbReference type="AlphaFoldDB" id="A0A8J2SLI2"/>
<dbReference type="PANTHER" id="PTHR32439">
    <property type="entry name" value="FERREDOXIN--NITRITE REDUCTASE, CHLOROPLASTIC"/>
    <property type="match status" value="1"/>
</dbReference>
<dbReference type="InterPro" id="IPR051329">
    <property type="entry name" value="NIR_SIR_4Fe-4S"/>
</dbReference>
<dbReference type="Proteomes" id="UP000789595">
    <property type="component" value="Unassembled WGS sequence"/>
</dbReference>
<dbReference type="GO" id="GO:0020037">
    <property type="term" value="F:heme binding"/>
    <property type="evidence" value="ECO:0007669"/>
    <property type="project" value="InterPro"/>
</dbReference>
<sequence>MARLAAAVCLSCASAMVYHNPTAVQSRRTGTSFLPDSTLERAEAGNKIEQGKLKKDPTNAWTDLYDFAAKIRAGTLDYSEIEDFDINSRLKWTGILSRFRRTPGRFMMRLRIPNGIVKADTLRLFADTIEPYGDELGVMDITTRQNIQLRGLTLEDGADLTKALHADHNMTSFQSALDNARNVVGSPLAGLDDLELVDTRPIANAINDLISLDKETGERGNPQWGNLPRKFNIAISGGRDDFAHTYINDIGLDPVPHQDGRIGFNVVVGGYMSIKRVAESVPLGLWVPADPYSVTALCEAILRIFRDEGNRKDRQKARLMWLVEDMGVEEYSKAIKAEVESYGRGVVLEEAQPHETGAFERRELLGVHAQADEGLRRVGVHVPAGRLSVEEARHVADLADRYSEGEVRLTVEQNFILPNVPADSIDALLQEPALTMGRLAVDPGNVKGPMVSCTGAQFCPLAIIETKTVAERVMAKVDALVEAPKPVRVHWTGCPNSCGQVQAADIGLMGAPAKRKNDEGKMKAVAGANIFLGGTIGEGGHLALDPHMKNVPIDDEDEIAGVIAGLMKENFGAVDRVEVPKEVAMSR</sequence>
<proteinExistence type="inferred from homology"/>
<evidence type="ECO:0000256" key="13">
    <source>
        <dbReference type="SAM" id="SignalP"/>
    </source>
</evidence>
<dbReference type="Gene3D" id="3.30.413.10">
    <property type="entry name" value="Sulfite Reductase Hemoprotein, domain 1"/>
    <property type="match status" value="2"/>
</dbReference>
<evidence type="ECO:0000313" key="17">
    <source>
        <dbReference type="Proteomes" id="UP000789595"/>
    </source>
</evidence>
<keyword evidence="8" id="KW-0408">Iron</keyword>
<dbReference type="EMBL" id="CAKKNE010000004">
    <property type="protein sequence ID" value="CAH0374633.1"/>
    <property type="molecule type" value="Genomic_DNA"/>
</dbReference>
<dbReference type="InterPro" id="IPR036136">
    <property type="entry name" value="Nit/Sulf_reduc_fer-like_dom_sf"/>
</dbReference>
<dbReference type="GO" id="GO:0051539">
    <property type="term" value="F:4 iron, 4 sulfur cluster binding"/>
    <property type="evidence" value="ECO:0007669"/>
    <property type="project" value="UniProtKB-KW"/>
</dbReference>
<dbReference type="InterPro" id="IPR045854">
    <property type="entry name" value="NO2/SO3_Rdtase_4Fe4S_sf"/>
</dbReference>
<evidence type="ECO:0000256" key="3">
    <source>
        <dbReference type="ARBA" id="ARBA00010429"/>
    </source>
</evidence>
<keyword evidence="5" id="KW-0349">Heme</keyword>
<evidence type="ECO:0000313" key="16">
    <source>
        <dbReference type="EMBL" id="CAH0374633.1"/>
    </source>
</evidence>
<comment type="catalytic activity">
    <reaction evidence="12">
        <text>6 oxidized [2Fe-2S]-[ferredoxin] + NH4(+) + 2 H2O = nitrite + 6 reduced [2Fe-2S]-[ferredoxin] + 8 H(+)</text>
        <dbReference type="Rhea" id="RHEA:18041"/>
        <dbReference type="Rhea" id="RHEA-COMP:10000"/>
        <dbReference type="Rhea" id="RHEA-COMP:10001"/>
        <dbReference type="ChEBI" id="CHEBI:15377"/>
        <dbReference type="ChEBI" id="CHEBI:15378"/>
        <dbReference type="ChEBI" id="CHEBI:16301"/>
        <dbReference type="ChEBI" id="CHEBI:28938"/>
        <dbReference type="ChEBI" id="CHEBI:33737"/>
        <dbReference type="ChEBI" id="CHEBI:33738"/>
        <dbReference type="EC" id="1.7.7.1"/>
    </reaction>
</comment>
<keyword evidence="9" id="KW-0411">Iron-sulfur</keyword>
<dbReference type="SUPFAM" id="SSF56014">
    <property type="entry name" value="Nitrite and sulphite reductase 4Fe-4S domain-like"/>
    <property type="match status" value="2"/>
</dbReference>
<evidence type="ECO:0000256" key="4">
    <source>
        <dbReference type="ARBA" id="ARBA00022485"/>
    </source>
</evidence>
<evidence type="ECO:0000256" key="9">
    <source>
        <dbReference type="ARBA" id="ARBA00023014"/>
    </source>
</evidence>
<dbReference type="GO" id="GO:0046872">
    <property type="term" value="F:metal ion binding"/>
    <property type="evidence" value="ECO:0007669"/>
    <property type="project" value="UniProtKB-KW"/>
</dbReference>
<evidence type="ECO:0000256" key="1">
    <source>
        <dbReference type="ARBA" id="ARBA00001929"/>
    </source>
</evidence>
<keyword evidence="13" id="KW-0732">Signal</keyword>
<feature type="domain" description="Nitrite/sulphite reductase 4Fe-4S" evidence="14">
    <location>
        <begin position="178"/>
        <end position="339"/>
    </location>
</feature>
<feature type="domain" description="Nitrite/sulphite reductase 4Fe-4S" evidence="14">
    <location>
        <begin position="450"/>
        <end position="546"/>
    </location>
</feature>
<evidence type="ECO:0000256" key="5">
    <source>
        <dbReference type="ARBA" id="ARBA00022617"/>
    </source>
</evidence>